<evidence type="ECO:0000259" key="12">
    <source>
        <dbReference type="Pfam" id="PF12019"/>
    </source>
</evidence>
<evidence type="ECO:0000256" key="3">
    <source>
        <dbReference type="ARBA" id="ARBA00022475"/>
    </source>
</evidence>
<keyword evidence="8 11" id="KW-0472">Membrane</keyword>
<proteinExistence type="inferred from homology"/>
<evidence type="ECO:0000256" key="7">
    <source>
        <dbReference type="ARBA" id="ARBA00022989"/>
    </source>
</evidence>
<dbReference type="SUPFAM" id="SSF54523">
    <property type="entry name" value="Pili subunits"/>
    <property type="match status" value="1"/>
</dbReference>
<keyword evidence="7 11" id="KW-1133">Transmembrane helix</keyword>
<evidence type="ECO:0000256" key="8">
    <source>
        <dbReference type="ARBA" id="ARBA00023136"/>
    </source>
</evidence>
<accession>A0AAI9FY29</accession>
<feature type="domain" description="General secretion pathway GspH" evidence="12">
    <location>
        <begin position="52"/>
        <end position="160"/>
    </location>
</feature>
<feature type="transmembrane region" description="Helical" evidence="11">
    <location>
        <begin position="16"/>
        <end position="37"/>
    </location>
</feature>
<evidence type="ECO:0000256" key="11">
    <source>
        <dbReference type="SAM" id="Phobius"/>
    </source>
</evidence>
<comment type="subcellular location">
    <subcellularLocation>
        <location evidence="1">Cell inner membrane</location>
        <topology evidence="1">Single-pass membrane protein</topology>
    </subcellularLocation>
</comment>
<dbReference type="Gene3D" id="3.55.40.10">
    <property type="entry name" value="minor pseudopilin epsh domain"/>
    <property type="match status" value="1"/>
</dbReference>
<dbReference type="AlphaFoldDB" id="A0AAI9FY29"/>
<evidence type="ECO:0000256" key="6">
    <source>
        <dbReference type="ARBA" id="ARBA00022692"/>
    </source>
</evidence>
<dbReference type="RefSeq" id="WP_164157704.1">
    <property type="nucleotide sequence ID" value="NZ_VKQR01000003.1"/>
</dbReference>
<dbReference type="GO" id="GO:0015628">
    <property type="term" value="P:protein secretion by the type II secretion system"/>
    <property type="evidence" value="ECO:0007669"/>
    <property type="project" value="InterPro"/>
</dbReference>
<keyword evidence="4" id="KW-0488">Methylation</keyword>
<dbReference type="Pfam" id="PF12019">
    <property type="entry name" value="GspH"/>
    <property type="match status" value="1"/>
</dbReference>
<dbReference type="GO" id="GO:0005886">
    <property type="term" value="C:plasma membrane"/>
    <property type="evidence" value="ECO:0007669"/>
    <property type="project" value="UniProtKB-SubCell"/>
</dbReference>
<evidence type="ECO:0000313" key="13">
    <source>
        <dbReference type="EMBL" id="EKT4440087.1"/>
    </source>
</evidence>
<gene>
    <name evidence="13" type="ORF">QEK83_000689</name>
</gene>
<sequence length="174" mass="19748">MSPRHRPARLHRGLHLIEFLIAVMVLAVLLALAWAPWQRMLRHFQAETLRAELVTSLSMARSAAITERRRVTVCGSSDGMTCDQAWRQGWRVQVEPANSATGAGRELRVHRTRQRHVDLRTSDHRPDVRFRPDGRNAGTNQSIVLCVDGQEHSRVIISVPGRVRSQRPQRPTAC</sequence>
<keyword evidence="3" id="KW-1003">Cell membrane</keyword>
<evidence type="ECO:0000313" key="14">
    <source>
        <dbReference type="Proteomes" id="UP001214521"/>
    </source>
</evidence>
<reference evidence="13" key="1">
    <citation type="submission" date="2022-07" db="EMBL/GenBank/DDBJ databases">
        <authorList>
            <consortium name="Clinical and Environmental Microbiology Branch: Whole genome sequencing antimicrobial resistance pathogens in the healthcare setting"/>
        </authorList>
    </citation>
    <scope>NUCLEOTIDE SEQUENCE</scope>
    <source>
        <strain evidence="13">Stenotrophomonas_maltophilia_2021CK-00905</strain>
    </source>
</reference>
<keyword evidence="5" id="KW-0997">Cell inner membrane</keyword>
<dbReference type="GO" id="GO:0015627">
    <property type="term" value="C:type II protein secretion system complex"/>
    <property type="evidence" value="ECO:0007669"/>
    <property type="project" value="InterPro"/>
</dbReference>
<dbReference type="InterPro" id="IPR022346">
    <property type="entry name" value="T2SS_GspH"/>
</dbReference>
<protein>
    <recommendedName>
        <fullName evidence="2">Type II secretion system protein H</fullName>
    </recommendedName>
    <alternativeName>
        <fullName evidence="10">General secretion pathway protein H</fullName>
    </alternativeName>
</protein>
<name>A0AAI9FY29_STEMA</name>
<evidence type="ECO:0000256" key="5">
    <source>
        <dbReference type="ARBA" id="ARBA00022519"/>
    </source>
</evidence>
<evidence type="ECO:0000256" key="10">
    <source>
        <dbReference type="ARBA" id="ARBA00030775"/>
    </source>
</evidence>
<evidence type="ECO:0000256" key="1">
    <source>
        <dbReference type="ARBA" id="ARBA00004377"/>
    </source>
</evidence>
<evidence type="ECO:0000256" key="9">
    <source>
        <dbReference type="ARBA" id="ARBA00025772"/>
    </source>
</evidence>
<keyword evidence="6 11" id="KW-0812">Transmembrane</keyword>
<evidence type="ECO:0000256" key="2">
    <source>
        <dbReference type="ARBA" id="ARBA00021549"/>
    </source>
</evidence>
<dbReference type="EMBL" id="ABLOMU010000005">
    <property type="protein sequence ID" value="EKT4440087.1"/>
    <property type="molecule type" value="Genomic_DNA"/>
</dbReference>
<comment type="similarity">
    <text evidence="9">Belongs to the GSP H family.</text>
</comment>
<organism evidence="13 14">
    <name type="scientific">Stenotrophomonas maltophilia</name>
    <name type="common">Pseudomonas maltophilia</name>
    <name type="synonym">Xanthomonas maltophilia</name>
    <dbReference type="NCBI Taxonomy" id="40324"/>
    <lineage>
        <taxon>Bacteria</taxon>
        <taxon>Pseudomonadati</taxon>
        <taxon>Pseudomonadota</taxon>
        <taxon>Gammaproteobacteria</taxon>
        <taxon>Lysobacterales</taxon>
        <taxon>Lysobacteraceae</taxon>
        <taxon>Stenotrophomonas</taxon>
        <taxon>Stenotrophomonas maltophilia group</taxon>
    </lineage>
</organism>
<comment type="caution">
    <text evidence="13">The sequence shown here is derived from an EMBL/GenBank/DDBJ whole genome shotgun (WGS) entry which is preliminary data.</text>
</comment>
<evidence type="ECO:0000256" key="4">
    <source>
        <dbReference type="ARBA" id="ARBA00022481"/>
    </source>
</evidence>
<dbReference type="InterPro" id="IPR045584">
    <property type="entry name" value="Pilin-like"/>
</dbReference>
<dbReference type="Proteomes" id="UP001214521">
    <property type="component" value="Unassembled WGS sequence"/>
</dbReference>